<dbReference type="SUPFAM" id="SSF56399">
    <property type="entry name" value="ADP-ribosylation"/>
    <property type="match status" value="1"/>
</dbReference>
<comment type="caution">
    <text evidence="1">The sequence shown here is derived from an EMBL/GenBank/DDBJ whole genome shotgun (WGS) entry which is preliminary data.</text>
</comment>
<sequence>MLIWKKNYHPNIDTLYRLDFLPPNVILSKGFKGTNSLWMNNIFGEHTVFASKSLRGISRFFLESVLNKHVDGSNRSGSLSSKRALYPSGKKCYVYQINATALDVVDVAEDLKHVLSQRDTSRLYLYNKSVIYPKSNNNNEETLDDLYFDAAVRLNRYNYNLVTHTEEVIIRGPVSPKRITIYQSL</sequence>
<name>A0A085JD56_9GAMM</name>
<dbReference type="Proteomes" id="UP000028602">
    <property type="component" value="Unassembled WGS sequence"/>
</dbReference>
<protein>
    <submittedName>
        <fullName evidence="1">Uncharacterized protein</fullName>
    </submittedName>
</protein>
<proteinExistence type="predicted"/>
<keyword evidence="2" id="KW-1185">Reference proteome</keyword>
<organism evidence="1 2">
    <name type="scientific">Tatumella ptyseos ATCC 33301</name>
    <dbReference type="NCBI Taxonomy" id="1005995"/>
    <lineage>
        <taxon>Bacteria</taxon>
        <taxon>Pseudomonadati</taxon>
        <taxon>Pseudomonadota</taxon>
        <taxon>Gammaproteobacteria</taxon>
        <taxon>Enterobacterales</taxon>
        <taxon>Erwiniaceae</taxon>
        <taxon>Tatumella</taxon>
    </lineage>
</organism>
<accession>A0A085JD56</accession>
<dbReference type="EMBL" id="JMPR01000038">
    <property type="protein sequence ID" value="KFD18402.1"/>
    <property type="molecule type" value="Genomic_DNA"/>
</dbReference>
<reference evidence="1 2" key="1">
    <citation type="submission" date="2014-05" db="EMBL/GenBank/DDBJ databases">
        <title>ATOL: Assembling a taxonomically balanced genome-scale reconstruction of the evolutionary history of the Enterobacteriaceae.</title>
        <authorList>
            <person name="Plunkett G.III."/>
            <person name="Neeno-Eckwall E.C."/>
            <person name="Glasner J.D."/>
            <person name="Perna N.T."/>
        </authorList>
    </citation>
    <scope>NUCLEOTIDE SEQUENCE [LARGE SCALE GENOMIC DNA]</scope>
    <source>
        <strain evidence="1 2">ATCC 33301</strain>
    </source>
</reference>
<evidence type="ECO:0000313" key="1">
    <source>
        <dbReference type="EMBL" id="KFD18402.1"/>
    </source>
</evidence>
<gene>
    <name evidence="1" type="ORF">GTPT_2592</name>
</gene>
<evidence type="ECO:0000313" key="2">
    <source>
        <dbReference type="Proteomes" id="UP000028602"/>
    </source>
</evidence>
<dbReference type="AlphaFoldDB" id="A0A085JD56"/>